<dbReference type="RefSeq" id="WP_068719010.1">
    <property type="nucleotide sequence ID" value="NZ_LWDV01000010.1"/>
</dbReference>
<dbReference type="AlphaFoldDB" id="A0A1C0A4V3"/>
<comment type="caution">
    <text evidence="2">The sequence shown here is derived from an EMBL/GenBank/DDBJ whole genome shotgun (WGS) entry which is preliminary data.</text>
</comment>
<evidence type="ECO:0000313" key="2">
    <source>
        <dbReference type="EMBL" id="OCL25170.1"/>
    </source>
</evidence>
<dbReference type="Pfam" id="PF13751">
    <property type="entry name" value="DDE_Tnp_1_6"/>
    <property type="match status" value="1"/>
</dbReference>
<gene>
    <name evidence="2" type="ORF">U472_12420</name>
</gene>
<sequence length="118" mass="13799">MRTDKGKSIYKKRKETVERSFADGKNLHGLRYCRMRGKKNVEEQCLLTASVQNMKKIASVLKRREKNSILLKSDNNIKFLLLSKSILTKFSYRKTPTKKLVGVFHQSQVSLYYRLTLV</sequence>
<keyword evidence="3" id="KW-1185">Reference proteome</keyword>
<reference evidence="3" key="1">
    <citation type="submission" date="2016-07" db="EMBL/GenBank/DDBJ databases">
        <authorList>
            <person name="Florea S."/>
            <person name="Webb J.S."/>
            <person name="Jaromczyk J."/>
            <person name="Schardl C.L."/>
        </authorList>
    </citation>
    <scope>NUCLEOTIDE SEQUENCE [LARGE SCALE GENOMIC DNA]</scope>
    <source>
        <strain evidence="3">Z6</strain>
    </source>
</reference>
<evidence type="ECO:0000313" key="3">
    <source>
        <dbReference type="Proteomes" id="UP000093514"/>
    </source>
</evidence>
<reference evidence="2 3" key="2">
    <citation type="submission" date="2016-08" db="EMBL/GenBank/DDBJ databases">
        <title>Orenia metallireducens sp. nov. strain Z6, a Novel Metal-reducing Firmicute from the Deep Subsurface.</title>
        <authorList>
            <person name="Maxim B.I."/>
            <person name="Kenneth K."/>
            <person name="Flynn T.M."/>
            <person name="Oloughlin E.J."/>
            <person name="Locke R.A."/>
            <person name="Weber J.R."/>
            <person name="Egan S.M."/>
            <person name="Mackie R.I."/>
            <person name="Cann I.K."/>
        </authorList>
    </citation>
    <scope>NUCLEOTIDE SEQUENCE [LARGE SCALE GENOMIC DNA]</scope>
    <source>
        <strain evidence="2 3">Z6</strain>
    </source>
</reference>
<accession>A0A1C0A4V3</accession>
<dbReference type="Proteomes" id="UP000093514">
    <property type="component" value="Unassembled WGS sequence"/>
</dbReference>
<feature type="domain" description="Transposase DDE" evidence="1">
    <location>
        <begin position="2"/>
        <end position="57"/>
    </location>
</feature>
<protein>
    <recommendedName>
        <fullName evidence="1">Transposase DDE domain-containing protein</fullName>
    </recommendedName>
</protein>
<name>A0A1C0A4V3_9FIRM</name>
<proteinExistence type="predicted"/>
<organism evidence="2 3">
    <name type="scientific">Orenia metallireducens</name>
    <dbReference type="NCBI Taxonomy" id="1413210"/>
    <lineage>
        <taxon>Bacteria</taxon>
        <taxon>Bacillati</taxon>
        <taxon>Bacillota</taxon>
        <taxon>Clostridia</taxon>
        <taxon>Halanaerobiales</taxon>
        <taxon>Halobacteroidaceae</taxon>
        <taxon>Orenia</taxon>
    </lineage>
</organism>
<dbReference type="EMBL" id="LWDV01000010">
    <property type="protein sequence ID" value="OCL25170.1"/>
    <property type="molecule type" value="Genomic_DNA"/>
</dbReference>
<evidence type="ECO:0000259" key="1">
    <source>
        <dbReference type="Pfam" id="PF13751"/>
    </source>
</evidence>
<dbReference type="InterPro" id="IPR025668">
    <property type="entry name" value="Tnp_DDE_dom"/>
</dbReference>